<dbReference type="OrthoDB" id="46529at2759"/>
<dbReference type="CDD" id="cd16448">
    <property type="entry name" value="RING-H2"/>
    <property type="match status" value="1"/>
</dbReference>
<protein>
    <submittedName>
        <fullName evidence="1">Uncharacterized protein</fullName>
    </submittedName>
</protein>
<sequence length="251" mass="26850">MSLCKACEEPLVIRIDEDEAGDAAADTVPDDLELPCGCHFHWQCLLDESAAISISLKCPSCDKYLPTNEAGPSTSNQFLHASSGVAILAQYTNEGGFQKDLDILPSITEEAYLESHPEARPARAMHIMCSEGDVVGIVELLRDASDEVGDMASFVRYQDPLSEMKSGLHVAVEKGQEEAVWLLLWLCSTIPTAAFPGPARQAAEAMGVGRLGVAADGDIRALRDSQGRTAEDTARQSGAWTALLDAGVFTP</sequence>
<keyword evidence="2" id="KW-1185">Reference proteome</keyword>
<dbReference type="AlphaFoldDB" id="A0A8K0STC6"/>
<reference evidence="1" key="1">
    <citation type="journal article" date="2021" name="Nat. Commun.">
        <title>Genetic determinants of endophytism in the Arabidopsis root mycobiome.</title>
        <authorList>
            <person name="Mesny F."/>
            <person name="Miyauchi S."/>
            <person name="Thiergart T."/>
            <person name="Pickel B."/>
            <person name="Atanasova L."/>
            <person name="Karlsson M."/>
            <person name="Huettel B."/>
            <person name="Barry K.W."/>
            <person name="Haridas S."/>
            <person name="Chen C."/>
            <person name="Bauer D."/>
            <person name="Andreopoulos W."/>
            <person name="Pangilinan J."/>
            <person name="LaButti K."/>
            <person name="Riley R."/>
            <person name="Lipzen A."/>
            <person name="Clum A."/>
            <person name="Drula E."/>
            <person name="Henrissat B."/>
            <person name="Kohler A."/>
            <person name="Grigoriev I.V."/>
            <person name="Martin F.M."/>
            <person name="Hacquard S."/>
        </authorList>
    </citation>
    <scope>NUCLEOTIDE SEQUENCE</scope>
    <source>
        <strain evidence="1">MPI-CAGE-CH-0235</strain>
    </source>
</reference>
<evidence type="ECO:0000313" key="2">
    <source>
        <dbReference type="Proteomes" id="UP000813444"/>
    </source>
</evidence>
<dbReference type="EMBL" id="JAGPNK010000003">
    <property type="protein sequence ID" value="KAH7324444.1"/>
    <property type="molecule type" value="Genomic_DNA"/>
</dbReference>
<evidence type="ECO:0000313" key="1">
    <source>
        <dbReference type="EMBL" id="KAH7324444.1"/>
    </source>
</evidence>
<organism evidence="1 2">
    <name type="scientific">Stachybotrys elegans</name>
    <dbReference type="NCBI Taxonomy" id="80388"/>
    <lineage>
        <taxon>Eukaryota</taxon>
        <taxon>Fungi</taxon>
        <taxon>Dikarya</taxon>
        <taxon>Ascomycota</taxon>
        <taxon>Pezizomycotina</taxon>
        <taxon>Sordariomycetes</taxon>
        <taxon>Hypocreomycetidae</taxon>
        <taxon>Hypocreales</taxon>
        <taxon>Stachybotryaceae</taxon>
        <taxon>Stachybotrys</taxon>
    </lineage>
</organism>
<accession>A0A8K0STC6</accession>
<name>A0A8K0STC6_9HYPO</name>
<proteinExistence type="predicted"/>
<gene>
    <name evidence="1" type="ORF">B0I35DRAFT_348096</name>
</gene>
<comment type="caution">
    <text evidence="1">The sequence shown here is derived from an EMBL/GenBank/DDBJ whole genome shotgun (WGS) entry which is preliminary data.</text>
</comment>
<dbReference type="Proteomes" id="UP000813444">
    <property type="component" value="Unassembled WGS sequence"/>
</dbReference>